<evidence type="ECO:0000313" key="2">
    <source>
        <dbReference type="Proteomes" id="UP001164250"/>
    </source>
</evidence>
<accession>A0ACC1B2R5</accession>
<comment type="caution">
    <text evidence="1">The sequence shown here is derived from an EMBL/GenBank/DDBJ whole genome shotgun (WGS) entry which is preliminary data.</text>
</comment>
<sequence length="185" mass="20942">MKEFTAIHIINFEFKIELFHVDSWVVGHINEKYDPCSEKHSAVYFIRPEVQKELHVIPAVAPARWDTCRIQDSLRSVLDIYHELIHLGLRIWMSSGDIDAVIAVISTRYSIVALKLPTVTPLHSWYDEGQVGGLTQEYTGLIFVSVQGAGHEVPLHRPKHALTLIKYFLSGSSVPSLEEVIIINS</sequence>
<proteinExistence type="predicted"/>
<evidence type="ECO:0000313" key="1">
    <source>
        <dbReference type="EMBL" id="KAJ0093216.1"/>
    </source>
</evidence>
<organism evidence="1 2">
    <name type="scientific">Pistacia atlantica</name>
    <dbReference type="NCBI Taxonomy" id="434234"/>
    <lineage>
        <taxon>Eukaryota</taxon>
        <taxon>Viridiplantae</taxon>
        <taxon>Streptophyta</taxon>
        <taxon>Embryophyta</taxon>
        <taxon>Tracheophyta</taxon>
        <taxon>Spermatophyta</taxon>
        <taxon>Magnoliopsida</taxon>
        <taxon>eudicotyledons</taxon>
        <taxon>Gunneridae</taxon>
        <taxon>Pentapetalae</taxon>
        <taxon>rosids</taxon>
        <taxon>malvids</taxon>
        <taxon>Sapindales</taxon>
        <taxon>Anacardiaceae</taxon>
        <taxon>Pistacia</taxon>
    </lineage>
</organism>
<gene>
    <name evidence="1" type="ORF">Patl1_25861</name>
</gene>
<dbReference type="EMBL" id="CM047903">
    <property type="protein sequence ID" value="KAJ0093216.1"/>
    <property type="molecule type" value="Genomic_DNA"/>
</dbReference>
<protein>
    <submittedName>
        <fullName evidence="1">Uncharacterized protein</fullName>
    </submittedName>
</protein>
<dbReference type="Proteomes" id="UP001164250">
    <property type="component" value="Chromosome 7"/>
</dbReference>
<keyword evidence="2" id="KW-1185">Reference proteome</keyword>
<name>A0ACC1B2R5_9ROSI</name>
<reference evidence="2" key="1">
    <citation type="journal article" date="2023" name="G3 (Bethesda)">
        <title>Genome assembly and association tests identify interacting loci associated with vigor, precocity, and sex in interspecific pistachio rootstocks.</title>
        <authorList>
            <person name="Palmer W."/>
            <person name="Jacygrad E."/>
            <person name="Sagayaradj S."/>
            <person name="Cavanaugh K."/>
            <person name="Han R."/>
            <person name="Bertier L."/>
            <person name="Beede B."/>
            <person name="Kafkas S."/>
            <person name="Golino D."/>
            <person name="Preece J."/>
            <person name="Michelmore R."/>
        </authorList>
    </citation>
    <scope>NUCLEOTIDE SEQUENCE [LARGE SCALE GENOMIC DNA]</scope>
</reference>